<protein>
    <submittedName>
        <fullName evidence="2">Uncharacterized protein</fullName>
    </submittedName>
</protein>
<comment type="caution">
    <text evidence="2">The sequence shown here is derived from an EMBL/GenBank/DDBJ whole genome shotgun (WGS) entry which is preliminary data.</text>
</comment>
<organism evidence="2">
    <name type="scientific">Tanacetum cinerariifolium</name>
    <name type="common">Dalmatian daisy</name>
    <name type="synonym">Chrysanthemum cinerariifolium</name>
    <dbReference type="NCBI Taxonomy" id="118510"/>
    <lineage>
        <taxon>Eukaryota</taxon>
        <taxon>Viridiplantae</taxon>
        <taxon>Streptophyta</taxon>
        <taxon>Embryophyta</taxon>
        <taxon>Tracheophyta</taxon>
        <taxon>Spermatophyta</taxon>
        <taxon>Magnoliopsida</taxon>
        <taxon>eudicotyledons</taxon>
        <taxon>Gunneridae</taxon>
        <taxon>Pentapetalae</taxon>
        <taxon>asterids</taxon>
        <taxon>campanulids</taxon>
        <taxon>Asterales</taxon>
        <taxon>Asteraceae</taxon>
        <taxon>Asteroideae</taxon>
        <taxon>Anthemideae</taxon>
        <taxon>Anthemidinae</taxon>
        <taxon>Tanacetum</taxon>
    </lineage>
</organism>
<reference evidence="2" key="1">
    <citation type="journal article" date="2019" name="Sci. Rep.">
        <title>Draft genome of Tanacetum cinerariifolium, the natural source of mosquito coil.</title>
        <authorList>
            <person name="Yamashiro T."/>
            <person name="Shiraishi A."/>
            <person name="Satake H."/>
            <person name="Nakayama K."/>
        </authorList>
    </citation>
    <scope>NUCLEOTIDE SEQUENCE</scope>
</reference>
<evidence type="ECO:0000313" key="2">
    <source>
        <dbReference type="EMBL" id="GFD32490.1"/>
    </source>
</evidence>
<proteinExistence type="predicted"/>
<feature type="region of interest" description="Disordered" evidence="1">
    <location>
        <begin position="41"/>
        <end position="65"/>
    </location>
</feature>
<feature type="non-terminal residue" evidence="2">
    <location>
        <position position="103"/>
    </location>
</feature>
<evidence type="ECO:0000256" key="1">
    <source>
        <dbReference type="SAM" id="MobiDB-lite"/>
    </source>
</evidence>
<accession>A0A699VD15</accession>
<name>A0A699VD15_TANCI</name>
<gene>
    <name evidence="2" type="ORF">Tci_904459</name>
</gene>
<feature type="non-terminal residue" evidence="2">
    <location>
        <position position="1"/>
    </location>
</feature>
<dbReference type="AlphaFoldDB" id="A0A699VD15"/>
<dbReference type="EMBL" id="BKCJ011424861">
    <property type="protein sequence ID" value="GFD32490.1"/>
    <property type="molecule type" value="Genomic_DNA"/>
</dbReference>
<sequence length="103" mass="11388">NPFTSSSSDHFPKNISAVDDTLPAAKKLHVEQEVEFARQQEELAQKAQSKSVASPAEQGTGLSDQHRRELDAAQLIYIEADWLELIAKIATNSALSKQLLRDD</sequence>